<comment type="similarity">
    <text evidence="1">Belongs to the LysR transcriptional regulatory family.</text>
</comment>
<keyword evidence="5" id="KW-0812">Transmembrane</keyword>
<evidence type="ECO:0000256" key="5">
    <source>
        <dbReference type="SAM" id="Phobius"/>
    </source>
</evidence>
<dbReference type="InterPro" id="IPR036390">
    <property type="entry name" value="WH_DNA-bd_sf"/>
</dbReference>
<dbReference type="Gene3D" id="1.10.10.10">
    <property type="entry name" value="Winged helix-like DNA-binding domain superfamily/Winged helix DNA-binding domain"/>
    <property type="match status" value="1"/>
</dbReference>
<dbReference type="InterPro" id="IPR000847">
    <property type="entry name" value="LysR_HTH_N"/>
</dbReference>
<dbReference type="SUPFAM" id="SSF46785">
    <property type="entry name" value="Winged helix' DNA-binding domain"/>
    <property type="match status" value="1"/>
</dbReference>
<dbReference type="Pfam" id="PF03466">
    <property type="entry name" value="LysR_substrate"/>
    <property type="match status" value="1"/>
</dbReference>
<keyword evidence="3" id="KW-0238">DNA-binding</keyword>
<evidence type="ECO:0000259" key="6">
    <source>
        <dbReference type="PROSITE" id="PS50931"/>
    </source>
</evidence>
<gene>
    <name evidence="7" type="ORF">GCM10009097_20570</name>
</gene>
<comment type="caution">
    <text evidence="7">The sequence shown here is derived from an EMBL/GenBank/DDBJ whole genome shotgun (WGS) entry which is preliminary data.</text>
</comment>
<dbReference type="PANTHER" id="PTHR30537:SF26">
    <property type="entry name" value="GLYCINE CLEAVAGE SYSTEM TRANSCRIPTIONAL ACTIVATOR"/>
    <property type="match status" value="1"/>
</dbReference>
<feature type="transmembrane region" description="Helical" evidence="5">
    <location>
        <begin position="247"/>
        <end position="269"/>
    </location>
</feature>
<evidence type="ECO:0000313" key="8">
    <source>
        <dbReference type="Proteomes" id="UP001501706"/>
    </source>
</evidence>
<dbReference type="Proteomes" id="UP001501706">
    <property type="component" value="Unassembled WGS sequence"/>
</dbReference>
<name>A0ABP3LM05_9BURK</name>
<protein>
    <submittedName>
        <fullName evidence="7">LysR family transcriptional regulator</fullName>
    </submittedName>
</protein>
<feature type="domain" description="HTH lysR-type" evidence="6">
    <location>
        <begin position="26"/>
        <end position="83"/>
    </location>
</feature>
<dbReference type="PANTHER" id="PTHR30537">
    <property type="entry name" value="HTH-TYPE TRANSCRIPTIONAL REGULATOR"/>
    <property type="match status" value="1"/>
</dbReference>
<dbReference type="InterPro" id="IPR036388">
    <property type="entry name" value="WH-like_DNA-bd_sf"/>
</dbReference>
<dbReference type="PROSITE" id="PS50931">
    <property type="entry name" value="HTH_LYSR"/>
    <property type="match status" value="1"/>
</dbReference>
<dbReference type="Pfam" id="PF00126">
    <property type="entry name" value="HTH_1"/>
    <property type="match status" value="1"/>
</dbReference>
<sequence>MLCGAAAAFDGPGAAFRLASYTMNIPSIPVLRAFIEVARCNSFTRAADTLCLTQSAVSKQVQALEEQLGCRLFVRSGKLLALTPAGHAYLAHAGDALAMLQEGRAIAQEVAGEKAPATAVEISASPAFASYWLIPRLPGFRERAPGTRLAVRPRLPDFSPVTERFDVEVRVGAGRWPDARAIRLLGREMALVASPDLLGDTRATLRQVQALPALHRAQRGYDWREWSAAAAPAWTPRAGTGLLFEGFSVLIPAVVAGLGVAICPLFLVLDQLESGRLVRPLGECVRTRYAYHAVLPTGAGHGAARDRFLDWMLPEAEATQMRIQKHLDLGYSMAE</sequence>
<evidence type="ECO:0000313" key="7">
    <source>
        <dbReference type="EMBL" id="GAA0503612.1"/>
    </source>
</evidence>
<evidence type="ECO:0000256" key="1">
    <source>
        <dbReference type="ARBA" id="ARBA00009437"/>
    </source>
</evidence>
<dbReference type="SUPFAM" id="SSF53850">
    <property type="entry name" value="Periplasmic binding protein-like II"/>
    <property type="match status" value="1"/>
</dbReference>
<organism evidence="7 8">
    <name type="scientific">Pigmentiphaga daeguensis</name>
    <dbReference type="NCBI Taxonomy" id="414049"/>
    <lineage>
        <taxon>Bacteria</taxon>
        <taxon>Pseudomonadati</taxon>
        <taxon>Pseudomonadota</taxon>
        <taxon>Betaproteobacteria</taxon>
        <taxon>Burkholderiales</taxon>
        <taxon>Alcaligenaceae</taxon>
        <taxon>Pigmentiphaga</taxon>
    </lineage>
</organism>
<keyword evidence="5" id="KW-1133">Transmembrane helix</keyword>
<dbReference type="EMBL" id="BAAAEN010000006">
    <property type="protein sequence ID" value="GAA0503612.1"/>
    <property type="molecule type" value="Genomic_DNA"/>
</dbReference>
<evidence type="ECO:0000256" key="3">
    <source>
        <dbReference type="ARBA" id="ARBA00023125"/>
    </source>
</evidence>
<dbReference type="Gene3D" id="3.40.190.10">
    <property type="entry name" value="Periplasmic binding protein-like II"/>
    <property type="match status" value="2"/>
</dbReference>
<proteinExistence type="inferred from homology"/>
<reference evidence="8" key="1">
    <citation type="journal article" date="2019" name="Int. J. Syst. Evol. Microbiol.">
        <title>The Global Catalogue of Microorganisms (GCM) 10K type strain sequencing project: providing services to taxonomists for standard genome sequencing and annotation.</title>
        <authorList>
            <consortium name="The Broad Institute Genomics Platform"/>
            <consortium name="The Broad Institute Genome Sequencing Center for Infectious Disease"/>
            <person name="Wu L."/>
            <person name="Ma J."/>
        </authorList>
    </citation>
    <scope>NUCLEOTIDE SEQUENCE [LARGE SCALE GENOMIC DNA]</scope>
    <source>
        <strain evidence="8">JCM 14330</strain>
    </source>
</reference>
<dbReference type="PRINTS" id="PR00039">
    <property type="entry name" value="HTHLYSR"/>
</dbReference>
<dbReference type="CDD" id="cd08432">
    <property type="entry name" value="PBP2_GcdR_TrpI_HvrB_AmpR_like"/>
    <property type="match status" value="1"/>
</dbReference>
<evidence type="ECO:0000256" key="2">
    <source>
        <dbReference type="ARBA" id="ARBA00023015"/>
    </source>
</evidence>
<keyword evidence="8" id="KW-1185">Reference proteome</keyword>
<dbReference type="InterPro" id="IPR058163">
    <property type="entry name" value="LysR-type_TF_proteobact-type"/>
</dbReference>
<keyword evidence="2" id="KW-0805">Transcription regulation</keyword>
<keyword evidence="4" id="KW-0804">Transcription</keyword>
<dbReference type="InterPro" id="IPR005119">
    <property type="entry name" value="LysR_subst-bd"/>
</dbReference>
<evidence type="ECO:0000256" key="4">
    <source>
        <dbReference type="ARBA" id="ARBA00023163"/>
    </source>
</evidence>
<keyword evidence="5" id="KW-0472">Membrane</keyword>
<accession>A0ABP3LM05</accession>